<organism evidence="3 4">
    <name type="scientific">Sphaerobolus stellatus (strain SS14)</name>
    <dbReference type="NCBI Taxonomy" id="990650"/>
    <lineage>
        <taxon>Eukaryota</taxon>
        <taxon>Fungi</taxon>
        <taxon>Dikarya</taxon>
        <taxon>Basidiomycota</taxon>
        <taxon>Agaricomycotina</taxon>
        <taxon>Agaricomycetes</taxon>
        <taxon>Phallomycetidae</taxon>
        <taxon>Geastrales</taxon>
        <taxon>Sphaerobolaceae</taxon>
        <taxon>Sphaerobolus</taxon>
    </lineage>
</organism>
<feature type="transmembrane region" description="Helical" evidence="2">
    <location>
        <begin position="117"/>
        <end position="136"/>
    </location>
</feature>
<reference evidence="3 4" key="1">
    <citation type="submission" date="2014-06" db="EMBL/GenBank/DDBJ databases">
        <title>Evolutionary Origins and Diversification of the Mycorrhizal Mutualists.</title>
        <authorList>
            <consortium name="DOE Joint Genome Institute"/>
            <consortium name="Mycorrhizal Genomics Consortium"/>
            <person name="Kohler A."/>
            <person name="Kuo A."/>
            <person name="Nagy L.G."/>
            <person name="Floudas D."/>
            <person name="Copeland A."/>
            <person name="Barry K.W."/>
            <person name="Cichocki N."/>
            <person name="Veneault-Fourrey C."/>
            <person name="LaButti K."/>
            <person name="Lindquist E.A."/>
            <person name="Lipzen A."/>
            <person name="Lundell T."/>
            <person name="Morin E."/>
            <person name="Murat C."/>
            <person name="Riley R."/>
            <person name="Ohm R."/>
            <person name="Sun H."/>
            <person name="Tunlid A."/>
            <person name="Henrissat B."/>
            <person name="Grigoriev I.V."/>
            <person name="Hibbett D.S."/>
            <person name="Martin F."/>
        </authorList>
    </citation>
    <scope>NUCLEOTIDE SEQUENCE [LARGE SCALE GENOMIC DNA]</scope>
    <source>
        <strain evidence="3 4">SS14</strain>
    </source>
</reference>
<feature type="region of interest" description="Disordered" evidence="1">
    <location>
        <begin position="58"/>
        <end position="86"/>
    </location>
</feature>
<dbReference type="AlphaFoldDB" id="A0A0C9UY81"/>
<name>A0A0C9UY81_SPHS4</name>
<feature type="compositionally biased region" description="Basic and acidic residues" evidence="1">
    <location>
        <begin position="238"/>
        <end position="253"/>
    </location>
</feature>
<dbReference type="HOGENOM" id="CLU_077466_0_0_1"/>
<keyword evidence="2" id="KW-0812">Transmembrane</keyword>
<keyword evidence="4" id="KW-1185">Reference proteome</keyword>
<feature type="region of interest" description="Disordered" evidence="1">
    <location>
        <begin position="238"/>
        <end position="259"/>
    </location>
</feature>
<gene>
    <name evidence="3" type="ORF">M422DRAFT_263576</name>
</gene>
<evidence type="ECO:0000313" key="3">
    <source>
        <dbReference type="EMBL" id="KIJ34262.1"/>
    </source>
</evidence>
<dbReference type="OrthoDB" id="5346979at2759"/>
<feature type="compositionally biased region" description="Low complexity" evidence="1">
    <location>
        <begin position="74"/>
        <end position="86"/>
    </location>
</feature>
<keyword evidence="2" id="KW-0472">Membrane</keyword>
<keyword evidence="2" id="KW-1133">Transmembrane helix</keyword>
<protein>
    <submittedName>
        <fullName evidence="3">Uncharacterized protein</fullName>
    </submittedName>
</protein>
<proteinExistence type="predicted"/>
<dbReference type="Proteomes" id="UP000054279">
    <property type="component" value="Unassembled WGS sequence"/>
</dbReference>
<evidence type="ECO:0000256" key="1">
    <source>
        <dbReference type="SAM" id="MobiDB-lite"/>
    </source>
</evidence>
<sequence>MSANADILDFDEPPRRDPPKWLPYTLIAIGGAAVVVPIILLRRLRPTDAVISKTLSKGSAPPVRKAAPNVTARSSSPISSGSISKSASLSPKISVEGSRQVSQEAVLDDGPFMALKAFGIATCVVAAGALASVWVVRTTMGVQTVDEFADKMRNTVQSMTPTLSSRIYRRPTPSDDTEVSLPPISTAVKSESHSAAQGTVNVTEESREWNWDNAAERLYAAYKEGGFAAWMEVAGKELEKEASAERSRRDHGPEGSSVL</sequence>
<evidence type="ECO:0000256" key="2">
    <source>
        <dbReference type="SAM" id="Phobius"/>
    </source>
</evidence>
<accession>A0A0C9UY81</accession>
<feature type="transmembrane region" description="Helical" evidence="2">
    <location>
        <begin position="21"/>
        <end position="41"/>
    </location>
</feature>
<evidence type="ECO:0000313" key="4">
    <source>
        <dbReference type="Proteomes" id="UP000054279"/>
    </source>
</evidence>
<dbReference type="EMBL" id="KN837201">
    <property type="protein sequence ID" value="KIJ34262.1"/>
    <property type="molecule type" value="Genomic_DNA"/>
</dbReference>